<dbReference type="Pfam" id="PF25881">
    <property type="entry name" value="HH_YBHG"/>
    <property type="match status" value="1"/>
</dbReference>
<feature type="coiled-coil region" evidence="4">
    <location>
        <begin position="106"/>
        <end position="230"/>
    </location>
</feature>
<dbReference type="KEGG" id="slw:BRW62_00745"/>
<comment type="similarity">
    <text evidence="2">Belongs to the membrane fusion protein (MFP) (TC 8.A.1) family.</text>
</comment>
<evidence type="ECO:0000256" key="5">
    <source>
        <dbReference type="SAM" id="Phobius"/>
    </source>
</evidence>
<dbReference type="Gene3D" id="1.10.287.470">
    <property type="entry name" value="Helix hairpin bin"/>
    <property type="match status" value="1"/>
</dbReference>
<dbReference type="Proteomes" id="UP000231057">
    <property type="component" value="Chromosome"/>
</dbReference>
<name>A0A2D2PZ36_PARLV</name>
<dbReference type="GO" id="GO:0022857">
    <property type="term" value="F:transmembrane transporter activity"/>
    <property type="evidence" value="ECO:0007669"/>
    <property type="project" value="InterPro"/>
</dbReference>
<evidence type="ECO:0000256" key="3">
    <source>
        <dbReference type="ARBA" id="ARBA00023054"/>
    </source>
</evidence>
<evidence type="ECO:0000259" key="8">
    <source>
        <dbReference type="Pfam" id="PF25967"/>
    </source>
</evidence>
<feature type="domain" description="YbhG-like alpha-helical hairpin" evidence="6">
    <location>
        <begin position="104"/>
        <end position="232"/>
    </location>
</feature>
<dbReference type="PANTHER" id="PTHR32347">
    <property type="entry name" value="EFFLUX SYSTEM COMPONENT YKNX-RELATED"/>
    <property type="match status" value="1"/>
</dbReference>
<evidence type="ECO:0000256" key="2">
    <source>
        <dbReference type="ARBA" id="ARBA00009477"/>
    </source>
</evidence>
<organism evidence="9 10">
    <name type="scientific">Parathermosynechococcus lividus PCC 6715</name>
    <dbReference type="NCBI Taxonomy" id="1917166"/>
    <lineage>
        <taxon>Bacteria</taxon>
        <taxon>Bacillati</taxon>
        <taxon>Cyanobacteriota</taxon>
        <taxon>Cyanophyceae</taxon>
        <taxon>Acaryochloridales</taxon>
        <taxon>Thermosynechococcaceae</taxon>
        <taxon>Parathermosynechococcus</taxon>
    </lineage>
</organism>
<keyword evidence="5" id="KW-0472">Membrane</keyword>
<evidence type="ECO:0000259" key="6">
    <source>
        <dbReference type="Pfam" id="PF25881"/>
    </source>
</evidence>
<accession>A0A2D2PZ36</accession>
<reference evidence="10" key="2">
    <citation type="journal article" date="2022" name="Front. Microbiol.">
        <title>Comparative Genomic Analysis Revealed Distinct Molecular Components and Organization of CO2-Concentrating Mechanism in Thermophilic Cyanobacteria.</title>
        <authorList>
            <person name="Tang J."/>
            <person name="Zhou H."/>
            <person name="Yao D."/>
            <person name="Riaz S."/>
            <person name="You D."/>
            <person name="Klepacz-Smolka A."/>
            <person name="Daroch M."/>
        </authorList>
    </citation>
    <scope>NUCLEOTIDE SEQUENCE [LARGE SCALE GENOMIC DNA]</scope>
    <source>
        <strain evidence="10">PCC 6715</strain>
    </source>
</reference>
<dbReference type="GO" id="GO:0016020">
    <property type="term" value="C:membrane"/>
    <property type="evidence" value="ECO:0007669"/>
    <property type="project" value="InterPro"/>
</dbReference>
<keyword evidence="10" id="KW-1185">Reference proteome</keyword>
<comment type="subcellular location">
    <subcellularLocation>
        <location evidence="1">Cell envelope</location>
    </subcellularLocation>
</comment>
<feature type="domain" description="Multidrug resistance protein MdtA-like C-terminal permuted SH3" evidence="8">
    <location>
        <begin position="361"/>
        <end position="418"/>
    </location>
</feature>
<dbReference type="GO" id="GO:0030313">
    <property type="term" value="C:cell envelope"/>
    <property type="evidence" value="ECO:0007669"/>
    <property type="project" value="UniProtKB-SubCell"/>
</dbReference>
<evidence type="ECO:0000259" key="7">
    <source>
        <dbReference type="Pfam" id="PF25954"/>
    </source>
</evidence>
<dbReference type="AlphaFoldDB" id="A0A2D2PZ36"/>
<dbReference type="InterPro" id="IPR058627">
    <property type="entry name" value="MdtA-like_C"/>
</dbReference>
<dbReference type="Gene3D" id="2.40.420.20">
    <property type="match status" value="1"/>
</dbReference>
<proteinExistence type="inferred from homology"/>
<dbReference type="PANTHER" id="PTHR32347:SF14">
    <property type="entry name" value="EFFLUX SYSTEM COMPONENT YKNX-RELATED"/>
    <property type="match status" value="1"/>
</dbReference>
<dbReference type="Pfam" id="PF25967">
    <property type="entry name" value="RND-MFP_C"/>
    <property type="match status" value="1"/>
</dbReference>
<dbReference type="InterPro" id="IPR058792">
    <property type="entry name" value="Beta-barrel_RND_2"/>
</dbReference>
<keyword evidence="5" id="KW-1133">Transmembrane helix</keyword>
<dbReference type="InterPro" id="IPR059052">
    <property type="entry name" value="HH_YbhG-like"/>
</dbReference>
<dbReference type="InterPro" id="IPR050465">
    <property type="entry name" value="UPF0194_transport"/>
</dbReference>
<evidence type="ECO:0000256" key="1">
    <source>
        <dbReference type="ARBA" id="ARBA00004196"/>
    </source>
</evidence>
<dbReference type="EMBL" id="CP018092">
    <property type="protein sequence ID" value="ATS17516.1"/>
    <property type="molecule type" value="Genomic_DNA"/>
</dbReference>
<gene>
    <name evidence="9" type="ORF">BRW62_00745</name>
</gene>
<feature type="transmembrane region" description="Helical" evidence="5">
    <location>
        <begin position="18"/>
        <end position="36"/>
    </location>
</feature>
<dbReference type="Gene3D" id="2.40.50.100">
    <property type="match status" value="2"/>
</dbReference>
<feature type="domain" description="CusB-like beta-barrel" evidence="7">
    <location>
        <begin position="282"/>
        <end position="356"/>
    </location>
</feature>
<evidence type="ECO:0000256" key="4">
    <source>
        <dbReference type="SAM" id="Coils"/>
    </source>
</evidence>
<evidence type="ECO:0000313" key="9">
    <source>
        <dbReference type="EMBL" id="ATS17516.1"/>
    </source>
</evidence>
<dbReference type="OrthoDB" id="505602at2"/>
<keyword evidence="3 4" id="KW-0175">Coiled coil</keyword>
<dbReference type="SUPFAM" id="SSF111369">
    <property type="entry name" value="HlyD-like secretion proteins"/>
    <property type="match status" value="2"/>
</dbReference>
<evidence type="ECO:0000313" key="10">
    <source>
        <dbReference type="Proteomes" id="UP000231057"/>
    </source>
</evidence>
<dbReference type="Gene3D" id="2.40.30.170">
    <property type="match status" value="1"/>
</dbReference>
<dbReference type="NCBIfam" id="TIGR01730">
    <property type="entry name" value="RND_mfp"/>
    <property type="match status" value="1"/>
</dbReference>
<dbReference type="InterPro" id="IPR006143">
    <property type="entry name" value="RND_pump_MFP"/>
</dbReference>
<keyword evidence="5" id="KW-0812">Transmembrane</keyword>
<sequence length="430" mass="46264">MAAFIPFVGKPLQRWRSLLIGGIVAGLIASGSLIVWRSRHSPLDVDRYTVPVMDSRDLVARVAATGKVVPVQTVNISPKRSGLLTDLYVEQGDAVRAGQVIARMDNRDERAQLAQAQANLADAIARRDRTVAGNRAEEIAQAQAQVRAAASRAKLAQERLNRNEALAAEGVIPRDTLDELIANRDNAIATLNEAQKRLQLLQRGSRSEDIRQAEAAVTAAQAQVQAARVALEDTVIRAPFDGIITQKYAVPGAFVTPTTSASTTTSATSTSIVAIAKGLEILAEVPEVDIGQVQLGQPVEIRADAYPGRTFQGRVRLIAPEAVVEQNVTFFQVRVSLLSGLAELRSGMNVDLDFLGQKVANALLVPTVAIAVEKGKTGVYVVGADNKPEFRPVTIGSSWQDQTQIITGVTAGERVFTDFPDQLRPKQETN</sequence>
<dbReference type="RefSeq" id="WP_099797659.1">
    <property type="nucleotide sequence ID" value="NZ_CP018092.1"/>
</dbReference>
<protein>
    <submittedName>
        <fullName evidence="9">Efflux transporter periplasmic adaptor subunit</fullName>
    </submittedName>
</protein>
<dbReference type="Pfam" id="PF25954">
    <property type="entry name" value="Beta-barrel_RND_2"/>
    <property type="match status" value="1"/>
</dbReference>
<reference evidence="9 10" key="1">
    <citation type="submission" date="2016-11" db="EMBL/GenBank/DDBJ databases">
        <title>Complete genome sequence of thermophilic cyanobacteria strain Synechococcus sp. PCC6715.</title>
        <authorList>
            <person name="Tang J."/>
            <person name="Daroch M."/>
            <person name="Liang Y."/>
            <person name="Jiang D."/>
            <person name="Shah M."/>
        </authorList>
    </citation>
    <scope>NUCLEOTIDE SEQUENCE [LARGE SCALE GENOMIC DNA]</scope>
    <source>
        <strain evidence="9 10">PCC 6715</strain>
    </source>
</reference>